<reference evidence="1" key="1">
    <citation type="journal article" date="2015" name="Nature">
        <title>Complex archaea that bridge the gap between prokaryotes and eukaryotes.</title>
        <authorList>
            <person name="Spang A."/>
            <person name="Saw J.H."/>
            <person name="Jorgensen S.L."/>
            <person name="Zaremba-Niedzwiedzka K."/>
            <person name="Martijn J."/>
            <person name="Lind A.E."/>
            <person name="van Eijk R."/>
            <person name="Schleper C."/>
            <person name="Guy L."/>
            <person name="Ettema T.J."/>
        </authorList>
    </citation>
    <scope>NUCLEOTIDE SEQUENCE</scope>
</reference>
<comment type="caution">
    <text evidence="1">The sequence shown here is derived from an EMBL/GenBank/DDBJ whole genome shotgun (WGS) entry which is preliminary data.</text>
</comment>
<organism evidence="1">
    <name type="scientific">marine sediment metagenome</name>
    <dbReference type="NCBI Taxonomy" id="412755"/>
    <lineage>
        <taxon>unclassified sequences</taxon>
        <taxon>metagenomes</taxon>
        <taxon>ecological metagenomes</taxon>
    </lineage>
</organism>
<protein>
    <submittedName>
        <fullName evidence="1">Uncharacterized protein</fullName>
    </submittedName>
</protein>
<sequence length="89" mass="9933">MEIRTKWRVNINTLKVMGVVNGAVEEGLKDTVVETAAEVVRGSPVLTGHNRRSIDYWVKKLRARIFGTSGYSGYLEVGTSKMAAQPYFK</sequence>
<dbReference type="EMBL" id="LAZR01066942">
    <property type="protein sequence ID" value="KKK52593.1"/>
    <property type="molecule type" value="Genomic_DNA"/>
</dbReference>
<dbReference type="AlphaFoldDB" id="A0A0F8W7I2"/>
<gene>
    <name evidence="1" type="ORF">LCGC14_3103360</name>
</gene>
<name>A0A0F8W7I2_9ZZZZ</name>
<accession>A0A0F8W7I2</accession>
<feature type="non-terminal residue" evidence="1">
    <location>
        <position position="89"/>
    </location>
</feature>
<evidence type="ECO:0000313" key="1">
    <source>
        <dbReference type="EMBL" id="KKK52593.1"/>
    </source>
</evidence>
<proteinExistence type="predicted"/>